<dbReference type="eggNOG" id="ENOG502ZYHR">
    <property type="taxonomic scope" value="Bacteria"/>
</dbReference>
<dbReference type="HOGENOM" id="CLU_1440376_0_0_7"/>
<dbReference type="KEGG" id="sba:Sulba_0709"/>
<evidence type="ECO:0000313" key="2">
    <source>
        <dbReference type="Proteomes" id="UP000006176"/>
    </source>
</evidence>
<dbReference type="PATRIC" id="fig|760154.4.peg.707"/>
<dbReference type="EMBL" id="CP003333">
    <property type="protein sequence ID" value="AFL68014.1"/>
    <property type="molecule type" value="Genomic_DNA"/>
</dbReference>
<reference evidence="1 2" key="1">
    <citation type="submission" date="2012-06" db="EMBL/GenBank/DDBJ databases">
        <title>Complete sequence of Sulfurospirillum barnesii SES-3.</title>
        <authorList>
            <consortium name="US DOE Joint Genome Institute"/>
            <person name="Lucas S."/>
            <person name="Han J."/>
            <person name="Lapidus A."/>
            <person name="Cheng J.-F."/>
            <person name="Goodwin L."/>
            <person name="Pitluck S."/>
            <person name="Peters L."/>
            <person name="Ovchinnikova G."/>
            <person name="Lu M."/>
            <person name="Detter J.C."/>
            <person name="Han C."/>
            <person name="Tapia R."/>
            <person name="Land M."/>
            <person name="Hauser L."/>
            <person name="Kyrpides N."/>
            <person name="Ivanova N."/>
            <person name="Pagani I."/>
            <person name="Stolz J."/>
            <person name="Arkin A."/>
            <person name="Dehal P."/>
            <person name="Oremland R."/>
            <person name="Saltikov C."/>
            <person name="Basu P."/>
            <person name="Hollibaugh J."/>
            <person name="Newman D."/>
            <person name="Stolyar S."/>
            <person name="Hazen T."/>
            <person name="Woyke T."/>
        </authorList>
    </citation>
    <scope>NUCLEOTIDE SEQUENCE [LARGE SCALE GENOMIC DNA]</scope>
    <source>
        <strain evidence="2">ATCC 700032 / DSM 10660 / SES-3</strain>
    </source>
</reference>
<keyword evidence="2" id="KW-1185">Reference proteome</keyword>
<proteinExistence type="predicted"/>
<organism evidence="1 2">
    <name type="scientific">Sulfurospirillum barnesii (strain ATCC 700032 / DSM 10660 / SES-3)</name>
    <dbReference type="NCBI Taxonomy" id="760154"/>
    <lineage>
        <taxon>Bacteria</taxon>
        <taxon>Pseudomonadati</taxon>
        <taxon>Campylobacterota</taxon>
        <taxon>Epsilonproteobacteria</taxon>
        <taxon>Campylobacterales</taxon>
        <taxon>Sulfurospirillaceae</taxon>
        <taxon>Sulfurospirillum</taxon>
    </lineage>
</organism>
<name>I3XVP0_SULBS</name>
<dbReference type="Pfam" id="PF03923">
    <property type="entry name" value="Lipoprotein_16"/>
    <property type="match status" value="1"/>
</dbReference>
<gene>
    <name evidence="1" type="ordered locus">Sulba_0709</name>
</gene>
<dbReference type="RefSeq" id="WP_014768894.1">
    <property type="nucleotide sequence ID" value="NC_018002.1"/>
</dbReference>
<dbReference type="STRING" id="760154.Sulba_0709"/>
<dbReference type="InterPro" id="IPR005619">
    <property type="entry name" value="Uncharacterised_YajG"/>
</dbReference>
<dbReference type="PROSITE" id="PS51257">
    <property type="entry name" value="PROKAR_LIPOPROTEIN"/>
    <property type="match status" value="1"/>
</dbReference>
<evidence type="ECO:0000313" key="1">
    <source>
        <dbReference type="EMBL" id="AFL68014.1"/>
    </source>
</evidence>
<accession>I3XVP0</accession>
<dbReference type="Proteomes" id="UP000006176">
    <property type="component" value="Chromosome"/>
</dbReference>
<dbReference type="OrthoDB" id="5339090at2"/>
<sequence>MKYLFLITLSLILFSGCAYKNEPLMLKSYQSEYKGPSLRNNKTIYVRFVKDLRVKKNVIGYVDQKGGDAIYFFSNENFADKYTEGLGYALNLAGFNTDASKTEASLVVEISIRDIELVYNDKNFDANLKGEIEIEVVARKGDEVITQNFRQKGSKWIAPSYSSKDLEPFLYSLFSDSIDQIVTRLTRM</sequence>
<keyword evidence="1" id="KW-0449">Lipoprotein</keyword>
<dbReference type="AlphaFoldDB" id="I3XVP0"/>
<protein>
    <submittedName>
        <fullName evidence="1">Putative lipoprotein</fullName>
    </submittedName>
</protein>